<evidence type="ECO:0000256" key="6">
    <source>
        <dbReference type="SAM" id="Phobius"/>
    </source>
</evidence>
<feature type="transmembrane region" description="Helical" evidence="6">
    <location>
        <begin position="238"/>
        <end position="256"/>
    </location>
</feature>
<evidence type="ECO:0000313" key="8">
    <source>
        <dbReference type="EMBL" id="HIU96080.1"/>
    </source>
</evidence>
<reference evidence="8" key="1">
    <citation type="submission" date="2020-10" db="EMBL/GenBank/DDBJ databases">
        <authorList>
            <person name="Gilroy R."/>
        </authorList>
    </citation>
    <scope>NUCLEOTIDE SEQUENCE</scope>
    <source>
        <strain evidence="8">ChiSjej4B22-8349</strain>
    </source>
</reference>
<dbReference type="GO" id="GO:0005886">
    <property type="term" value="C:plasma membrane"/>
    <property type="evidence" value="ECO:0007669"/>
    <property type="project" value="UniProtKB-SubCell"/>
</dbReference>
<protein>
    <submittedName>
        <fullName evidence="8">FtsX-like permease family protein</fullName>
    </submittedName>
</protein>
<reference evidence="8" key="2">
    <citation type="journal article" date="2021" name="PeerJ">
        <title>Extensive microbial diversity within the chicken gut microbiome revealed by metagenomics and culture.</title>
        <authorList>
            <person name="Gilroy R."/>
            <person name="Ravi A."/>
            <person name="Getino M."/>
            <person name="Pursley I."/>
            <person name="Horton D.L."/>
            <person name="Alikhan N.F."/>
            <person name="Baker D."/>
            <person name="Gharbi K."/>
            <person name="Hall N."/>
            <person name="Watson M."/>
            <person name="Adriaenssens E.M."/>
            <person name="Foster-Nyarko E."/>
            <person name="Jarju S."/>
            <person name="Secka A."/>
            <person name="Antonio M."/>
            <person name="Oren A."/>
            <person name="Chaudhuri R.R."/>
            <person name="La Ragione R."/>
            <person name="Hildebrand F."/>
            <person name="Pallen M.J."/>
        </authorList>
    </citation>
    <scope>NUCLEOTIDE SEQUENCE</scope>
    <source>
        <strain evidence="8">ChiSjej4B22-8349</strain>
    </source>
</reference>
<keyword evidence="4 6" id="KW-1133">Transmembrane helix</keyword>
<dbReference type="PANTHER" id="PTHR46795">
    <property type="entry name" value="ABC TRANSPORTER PERMEASE-RELATED-RELATED"/>
    <property type="match status" value="1"/>
</dbReference>
<keyword evidence="5 6" id="KW-0472">Membrane</keyword>
<evidence type="ECO:0000256" key="2">
    <source>
        <dbReference type="ARBA" id="ARBA00022475"/>
    </source>
</evidence>
<dbReference type="InterPro" id="IPR003838">
    <property type="entry name" value="ABC3_permease_C"/>
</dbReference>
<feature type="domain" description="ABC3 transporter permease C-terminal" evidence="7">
    <location>
        <begin position="60"/>
        <end position="180"/>
    </location>
</feature>
<feature type="transmembrane region" description="Helical" evidence="6">
    <location>
        <begin position="284"/>
        <end position="305"/>
    </location>
</feature>
<feature type="transmembrane region" description="Helical" evidence="6">
    <location>
        <begin position="669"/>
        <end position="690"/>
    </location>
</feature>
<keyword evidence="2" id="KW-1003">Cell membrane</keyword>
<keyword evidence="3 6" id="KW-0812">Transmembrane</keyword>
<feature type="transmembrane region" description="Helical" evidence="6">
    <location>
        <begin position="109"/>
        <end position="131"/>
    </location>
</feature>
<name>A0A9D1N726_9FIRM</name>
<proteinExistence type="predicted"/>
<gene>
    <name evidence="8" type="ORF">IAD25_05130</name>
</gene>
<evidence type="ECO:0000256" key="1">
    <source>
        <dbReference type="ARBA" id="ARBA00004651"/>
    </source>
</evidence>
<dbReference type="Proteomes" id="UP000824130">
    <property type="component" value="Unassembled WGS sequence"/>
</dbReference>
<dbReference type="Pfam" id="PF02687">
    <property type="entry name" value="FtsX"/>
    <property type="match status" value="1"/>
</dbReference>
<feature type="transmembrane region" description="Helical" evidence="6">
    <location>
        <begin position="576"/>
        <end position="599"/>
    </location>
</feature>
<dbReference type="PANTHER" id="PTHR46795:SF3">
    <property type="entry name" value="ABC TRANSPORTER PERMEASE"/>
    <property type="match status" value="1"/>
</dbReference>
<comment type="subcellular location">
    <subcellularLocation>
        <location evidence="1">Cell membrane</location>
        <topology evidence="1">Multi-pass membrane protein</topology>
    </subcellularLocation>
</comment>
<feature type="transmembrane region" description="Helical" evidence="6">
    <location>
        <begin position="58"/>
        <end position="81"/>
    </location>
</feature>
<sequence length="704" mass="79431">MTLSKIWEKLRKKNKNQYRQLLFCVGFAMMLITSYLMMLMSPLIQQTLPEGGDSRKQVYMIFALAAVGCIVFVSYAAGLFLRYKSRETGVLLALGADKKHVGRALKADIVRCGVLSMAAGLLGGCILSWIIGTAFKAVMSEVTDQSFSFTLPGIILSIVYALILMGLLMVLTSRFMKRSNIMDILNEQRKQEPLRKMVSSAYLVRGIIFLLAGVLLGFVMPTVVVNLTKHYLGAWTNLFYLLALVGLYQLLVYSVSCHKRGRHPQRYYSNLVSYGMLKFQGRSIVRNMLVITLLLLGGLFAVFYVPTNNAAMSSSLSAYESMYGYYYTDDMDPITQDDVEKIASDYGVTVENYRQATMIQAVGSGVNRDDTDDNGDLIEIYEDRHCLYEFISASDYQHLSGQQVDIEPGTYRLIQLPDSQENLFFRFDDMDKVYLDRTDTFMPMEYAGNLTYVSLVQGRGFDYEARMVVNDSDFQRIMDGTALFPEETQVLFDSRGGDELEFSRELYRQFGSSIPEDMKVSGSYDFWAKMQADEAGEEYGYDGIFTYDPDNPVKEADWLYEPHFIPMEEAYATASYAVYLMLFVYVAIVCLAAVGIISWSRSRSVGLSNAPVLSDLRKLGADRIYLRMLLRQQIKKVYVLPTIIGCVGMLAFELLLLNMNDGRLDSSELLTMAVCCLVALAAALYQYLLYRFSLKNVTGMLGLG</sequence>
<dbReference type="InterPro" id="IPR052536">
    <property type="entry name" value="ABC-4_Integral_Memb_Prot"/>
</dbReference>
<feature type="transmembrane region" description="Helical" evidence="6">
    <location>
        <begin position="151"/>
        <end position="176"/>
    </location>
</feature>
<evidence type="ECO:0000256" key="4">
    <source>
        <dbReference type="ARBA" id="ARBA00022989"/>
    </source>
</evidence>
<evidence type="ECO:0000256" key="5">
    <source>
        <dbReference type="ARBA" id="ARBA00023136"/>
    </source>
</evidence>
<feature type="transmembrane region" description="Helical" evidence="6">
    <location>
        <begin position="637"/>
        <end position="657"/>
    </location>
</feature>
<dbReference type="EMBL" id="DVOB01000113">
    <property type="protein sequence ID" value="HIU96080.1"/>
    <property type="molecule type" value="Genomic_DNA"/>
</dbReference>
<feature type="transmembrane region" description="Helical" evidence="6">
    <location>
        <begin position="197"/>
        <end position="218"/>
    </location>
</feature>
<dbReference type="AlphaFoldDB" id="A0A9D1N726"/>
<organism evidence="8 9">
    <name type="scientific">Candidatus Allocopromorpha excrementipullorum</name>
    <dbReference type="NCBI Taxonomy" id="2840743"/>
    <lineage>
        <taxon>Bacteria</taxon>
        <taxon>Bacillati</taxon>
        <taxon>Bacillota</taxon>
        <taxon>Clostridia</taxon>
        <taxon>Eubacteriales</taxon>
        <taxon>Eubacteriaceae</taxon>
        <taxon>Eubacteriaceae incertae sedis</taxon>
        <taxon>Candidatus Allocopromorpha</taxon>
    </lineage>
</organism>
<evidence type="ECO:0000259" key="7">
    <source>
        <dbReference type="Pfam" id="PF02687"/>
    </source>
</evidence>
<comment type="caution">
    <text evidence="8">The sequence shown here is derived from an EMBL/GenBank/DDBJ whole genome shotgun (WGS) entry which is preliminary data.</text>
</comment>
<feature type="transmembrane region" description="Helical" evidence="6">
    <location>
        <begin position="21"/>
        <end position="38"/>
    </location>
</feature>
<evidence type="ECO:0000256" key="3">
    <source>
        <dbReference type="ARBA" id="ARBA00022692"/>
    </source>
</evidence>
<evidence type="ECO:0000313" key="9">
    <source>
        <dbReference type="Proteomes" id="UP000824130"/>
    </source>
</evidence>
<accession>A0A9D1N726</accession>